<reference evidence="1 2" key="1">
    <citation type="submission" date="2023-07" db="EMBL/GenBank/DDBJ databases">
        <title>Sorghum-associated microbial communities from plants grown in Nebraska, USA.</title>
        <authorList>
            <person name="Schachtman D."/>
        </authorList>
    </citation>
    <scope>NUCLEOTIDE SEQUENCE [LARGE SCALE GENOMIC DNA]</scope>
    <source>
        <strain evidence="1 2">DS1730</strain>
    </source>
</reference>
<gene>
    <name evidence="1" type="ORF">J2782_001724</name>
</gene>
<dbReference type="Proteomes" id="UP001184614">
    <property type="component" value="Unassembled WGS sequence"/>
</dbReference>
<evidence type="ECO:0000313" key="1">
    <source>
        <dbReference type="EMBL" id="MDR6431989.1"/>
    </source>
</evidence>
<name>A0ABU1M7G9_9HYPH</name>
<accession>A0ABU1M7G9</accession>
<dbReference type="RefSeq" id="WP_310011400.1">
    <property type="nucleotide sequence ID" value="NZ_JAVDQT010000002.1"/>
</dbReference>
<comment type="caution">
    <text evidence="1">The sequence shown here is derived from an EMBL/GenBank/DDBJ whole genome shotgun (WGS) entry which is preliminary data.</text>
</comment>
<proteinExistence type="predicted"/>
<sequence length="110" mass="12278">MNSQSELQAIIDNQIARLVALRARIPALTCFDMVDQRSSGLEINRTLEAIAELNADAEIQAIDMVRSFGSENAISQLERSQYRLARRDDYSDLTFTALENMQAAVLEAAE</sequence>
<dbReference type="EMBL" id="JAVDQT010000002">
    <property type="protein sequence ID" value="MDR6431989.1"/>
    <property type="molecule type" value="Genomic_DNA"/>
</dbReference>
<protein>
    <submittedName>
        <fullName evidence="1">Uncharacterized protein</fullName>
    </submittedName>
</protein>
<evidence type="ECO:0000313" key="2">
    <source>
        <dbReference type="Proteomes" id="UP001184614"/>
    </source>
</evidence>
<keyword evidence="2" id="KW-1185">Reference proteome</keyword>
<organism evidence="1 2">
    <name type="scientific">Brucella pseudogrignonensis</name>
    <dbReference type="NCBI Taxonomy" id="419475"/>
    <lineage>
        <taxon>Bacteria</taxon>
        <taxon>Pseudomonadati</taxon>
        <taxon>Pseudomonadota</taxon>
        <taxon>Alphaproteobacteria</taxon>
        <taxon>Hyphomicrobiales</taxon>
        <taxon>Brucellaceae</taxon>
        <taxon>Brucella/Ochrobactrum group</taxon>
        <taxon>Brucella</taxon>
    </lineage>
</organism>